<dbReference type="EMBL" id="OA884142">
    <property type="protein sequence ID" value="CAD7280348.1"/>
    <property type="molecule type" value="Genomic_DNA"/>
</dbReference>
<proteinExistence type="predicted"/>
<evidence type="ECO:0000256" key="1">
    <source>
        <dbReference type="SAM" id="MobiDB-lite"/>
    </source>
</evidence>
<accession>A0A7R9GGR7</accession>
<sequence>MRFGADLQTRGSVTNCTDEAMNEATSVCAFSLAASQPPEQTEPVDLSVSNGASPKKTSDDAKNRSTSDSSDEDDVVVDVDVDTSNFPAAPPAICGAAGAFVSPFLSPYPSPNHGLYPLSPPGLRKFPTPAAAHPFTNPFFFPAAPLHPSYIPSYSSLFLYHSPPPTPTQQASPQVESANADTSKRRKTVRKNSEDNSVGIGMPIRKRALAISRDLDVEQGSLGRGHD</sequence>
<organism evidence="2">
    <name type="scientific">Notodromas monacha</name>
    <dbReference type="NCBI Taxonomy" id="399045"/>
    <lineage>
        <taxon>Eukaryota</taxon>
        <taxon>Metazoa</taxon>
        <taxon>Ecdysozoa</taxon>
        <taxon>Arthropoda</taxon>
        <taxon>Crustacea</taxon>
        <taxon>Oligostraca</taxon>
        <taxon>Ostracoda</taxon>
        <taxon>Podocopa</taxon>
        <taxon>Podocopida</taxon>
        <taxon>Cypridocopina</taxon>
        <taxon>Cypridoidea</taxon>
        <taxon>Cyprididae</taxon>
        <taxon>Notodromas</taxon>
    </lineage>
</organism>
<gene>
    <name evidence="2" type="ORF">NMOB1V02_LOCUS8008</name>
</gene>
<feature type="compositionally biased region" description="Basic and acidic residues" evidence="1">
    <location>
        <begin position="56"/>
        <end position="65"/>
    </location>
</feature>
<evidence type="ECO:0000313" key="2">
    <source>
        <dbReference type="EMBL" id="CAD7280348.1"/>
    </source>
</evidence>
<feature type="region of interest" description="Disordered" evidence="1">
    <location>
        <begin position="162"/>
        <end position="201"/>
    </location>
</feature>
<feature type="region of interest" description="Disordered" evidence="1">
    <location>
        <begin position="34"/>
        <end position="75"/>
    </location>
</feature>
<dbReference type="EMBL" id="CAJPEX010002105">
    <property type="protein sequence ID" value="CAG0920500.1"/>
    <property type="molecule type" value="Genomic_DNA"/>
</dbReference>
<name>A0A7R9GGR7_9CRUS</name>
<dbReference type="Proteomes" id="UP000678499">
    <property type="component" value="Unassembled WGS sequence"/>
</dbReference>
<evidence type="ECO:0000313" key="3">
    <source>
        <dbReference type="Proteomes" id="UP000678499"/>
    </source>
</evidence>
<keyword evidence="3" id="KW-1185">Reference proteome</keyword>
<dbReference type="AlphaFoldDB" id="A0A7R9GGR7"/>
<reference evidence="2" key="1">
    <citation type="submission" date="2020-11" db="EMBL/GenBank/DDBJ databases">
        <authorList>
            <person name="Tran Van P."/>
        </authorList>
    </citation>
    <scope>NUCLEOTIDE SEQUENCE</scope>
</reference>
<protein>
    <submittedName>
        <fullName evidence="2">Uncharacterized protein</fullName>
    </submittedName>
</protein>